<proteinExistence type="predicted"/>
<evidence type="ECO:0000313" key="4">
    <source>
        <dbReference type="Proteomes" id="UP000731519"/>
    </source>
</evidence>
<keyword evidence="4" id="KW-1185">Reference proteome</keyword>
<evidence type="ECO:0000313" key="3">
    <source>
        <dbReference type="Proteomes" id="UP000194318"/>
    </source>
</evidence>
<reference evidence="1 4" key="1">
    <citation type="submission" date="2013-05" db="EMBL/GenBank/DDBJ databases">
        <title>Genome Sequence of Streptomyces fradiae.</title>
        <authorList>
            <person name="Kirby R."/>
        </authorList>
    </citation>
    <scope>NUCLEOTIDE SEQUENCE [LARGE SCALE GENOMIC DNA]</scope>
    <source>
        <strain evidence="1 4">ATCC 10745</strain>
    </source>
</reference>
<dbReference type="Proteomes" id="UP000731519">
    <property type="component" value="Unassembled WGS sequence"/>
</dbReference>
<accession>A0A1Y2NNZ0</accession>
<dbReference type="Proteomes" id="UP000194318">
    <property type="component" value="Unassembled WGS sequence"/>
</dbReference>
<comment type="caution">
    <text evidence="2">The sequence shown here is derived from an EMBL/GenBank/DDBJ whole genome shotgun (WGS) entry which is preliminary data.</text>
</comment>
<dbReference type="RefSeq" id="WP_031132922.1">
    <property type="nucleotide sequence ID" value="NZ_ASYR01000050.1"/>
</dbReference>
<dbReference type="EMBL" id="MIFZ01000331">
    <property type="protein sequence ID" value="OSY49212.1"/>
    <property type="molecule type" value="Genomic_DNA"/>
</dbReference>
<name>A0A1Y2NNZ0_STRFR</name>
<evidence type="ECO:0000313" key="1">
    <source>
        <dbReference type="EMBL" id="KAF0646572.1"/>
    </source>
</evidence>
<organism evidence="2 3">
    <name type="scientific">Streptomyces fradiae ATCC 10745 = DSM 40063</name>
    <dbReference type="NCBI Taxonomy" id="1319510"/>
    <lineage>
        <taxon>Bacteria</taxon>
        <taxon>Bacillati</taxon>
        <taxon>Actinomycetota</taxon>
        <taxon>Actinomycetes</taxon>
        <taxon>Kitasatosporales</taxon>
        <taxon>Streptomycetaceae</taxon>
        <taxon>Streptomyces</taxon>
    </lineage>
</organism>
<dbReference type="EMBL" id="ASYR01000050">
    <property type="protein sequence ID" value="KAF0646572.1"/>
    <property type="molecule type" value="Genomic_DNA"/>
</dbReference>
<sequence>MSDTLLRSLDLIEPGDLAHYHGSITDRHGLYLAVPCTCRRCLAADHAGVGSPRYVLLDPYGEEDAELKVVAFPVRRRSIKRSNASA</sequence>
<gene>
    <name evidence="2" type="ORF">BG846_05190</name>
    <name evidence="1" type="ORF">K701_27875</name>
</gene>
<dbReference type="AlphaFoldDB" id="A0A1Y2NNZ0"/>
<protein>
    <submittedName>
        <fullName evidence="2">Uncharacterized protein</fullName>
    </submittedName>
</protein>
<reference evidence="2 3" key="2">
    <citation type="submission" date="2016-09" db="EMBL/GenBank/DDBJ databases">
        <title>Streptomyces fradiae DSM40063, a candidate organism with high potential of specific P450 cytochromes.</title>
        <authorList>
            <person name="Grumaz C."/>
            <person name="Vainshtein Y."/>
            <person name="Kirstahler P."/>
            <person name="Sohn K."/>
        </authorList>
    </citation>
    <scope>NUCLEOTIDE SEQUENCE [LARGE SCALE GENOMIC DNA]</scope>
    <source>
        <strain evidence="2 3">DSM 40063</strain>
    </source>
</reference>
<evidence type="ECO:0000313" key="2">
    <source>
        <dbReference type="EMBL" id="OSY49212.1"/>
    </source>
</evidence>